<reference evidence="5" key="1">
    <citation type="journal article" date="2019" name="Int. J. Syst. Evol. Microbiol.">
        <title>The Global Catalogue of Microorganisms (GCM) 10K type strain sequencing project: providing services to taxonomists for standard genome sequencing and annotation.</title>
        <authorList>
            <consortium name="The Broad Institute Genomics Platform"/>
            <consortium name="The Broad Institute Genome Sequencing Center for Infectious Disease"/>
            <person name="Wu L."/>
            <person name="Ma J."/>
        </authorList>
    </citation>
    <scope>NUCLEOTIDE SEQUENCE [LARGE SCALE GENOMIC DNA]</scope>
    <source>
        <strain evidence="5">JCM 17906</strain>
    </source>
</reference>
<dbReference type="InterPro" id="IPR020843">
    <property type="entry name" value="ER"/>
</dbReference>
<evidence type="ECO:0000259" key="3">
    <source>
        <dbReference type="SMART" id="SM00829"/>
    </source>
</evidence>
<dbReference type="SUPFAM" id="SSF50129">
    <property type="entry name" value="GroES-like"/>
    <property type="match status" value="1"/>
</dbReference>
<comment type="caution">
    <text evidence="4">The sequence shown here is derived from an EMBL/GenBank/DDBJ whole genome shotgun (WGS) entry which is preliminary data.</text>
</comment>
<dbReference type="Proteomes" id="UP001501598">
    <property type="component" value="Unassembled WGS sequence"/>
</dbReference>
<dbReference type="CDD" id="cd05289">
    <property type="entry name" value="MDR_like_2"/>
    <property type="match status" value="1"/>
</dbReference>
<dbReference type="InterPro" id="IPR013154">
    <property type="entry name" value="ADH-like_N"/>
</dbReference>
<dbReference type="InterPro" id="IPR036291">
    <property type="entry name" value="NAD(P)-bd_dom_sf"/>
</dbReference>
<gene>
    <name evidence="4" type="ORF">GCM10023175_67680</name>
</gene>
<sequence length="297" mass="29159">MYREFGGPQVLEVVERPVPEPGPGEVRIAMAAAAVSPTDPMTVSGVAVQAGIAPAPEGQWERGLGWDVAGWVDAVGADVDLAPGAAVIGMLPAFAVASGAQAEYVVLPARDVAPAPAGVSPAQAATLPLNGLTAATAVAELGLPAGASLLVIGGAGGVGGFAVQLAALAGLRVVATAAERDAETVRGYGAEVVSRDALPTAVDGVLDTAGTGAAALAPVRDGGVLVTVAGAVEGERGIRSVQALVQQDGARLAELSALAEKGELILPKAITYPLEEVAAAQERLAAGGVGGRLVLVT</sequence>
<dbReference type="InterPro" id="IPR011032">
    <property type="entry name" value="GroES-like_sf"/>
</dbReference>
<dbReference type="SUPFAM" id="SSF51735">
    <property type="entry name" value="NAD(P)-binding Rossmann-fold domains"/>
    <property type="match status" value="1"/>
</dbReference>
<keyword evidence="2" id="KW-0560">Oxidoreductase</keyword>
<dbReference type="EMBL" id="BAABGT010000122">
    <property type="protein sequence ID" value="GAA4559548.1"/>
    <property type="molecule type" value="Genomic_DNA"/>
</dbReference>
<protein>
    <submittedName>
        <fullName evidence="4">NADP-dependent oxidoreductase</fullName>
    </submittedName>
</protein>
<evidence type="ECO:0000313" key="5">
    <source>
        <dbReference type="Proteomes" id="UP001501598"/>
    </source>
</evidence>
<name>A0ABP8S2N0_9PSEU</name>
<keyword evidence="1" id="KW-0521">NADP</keyword>
<organism evidence="4 5">
    <name type="scientific">Pseudonocardia xishanensis</name>
    <dbReference type="NCBI Taxonomy" id="630995"/>
    <lineage>
        <taxon>Bacteria</taxon>
        <taxon>Bacillati</taxon>
        <taxon>Actinomycetota</taxon>
        <taxon>Actinomycetes</taxon>
        <taxon>Pseudonocardiales</taxon>
        <taxon>Pseudonocardiaceae</taxon>
        <taxon>Pseudonocardia</taxon>
    </lineage>
</organism>
<dbReference type="Pfam" id="PF13602">
    <property type="entry name" value="ADH_zinc_N_2"/>
    <property type="match status" value="1"/>
</dbReference>
<feature type="domain" description="Enoyl reductase (ER)" evidence="3">
    <location>
        <begin position="6"/>
        <end position="295"/>
    </location>
</feature>
<dbReference type="PANTHER" id="PTHR48106:SF7">
    <property type="entry name" value="DEHYDROGENASE, ZINC-CONTAINING, PUTATIVE (AFU_ORTHOLOGUE AFUA_5G10220)-RELATED"/>
    <property type="match status" value="1"/>
</dbReference>
<dbReference type="Gene3D" id="3.40.50.720">
    <property type="entry name" value="NAD(P)-binding Rossmann-like Domain"/>
    <property type="match status" value="1"/>
</dbReference>
<proteinExistence type="predicted"/>
<dbReference type="Pfam" id="PF08240">
    <property type="entry name" value="ADH_N"/>
    <property type="match status" value="1"/>
</dbReference>
<accession>A0ABP8S2N0</accession>
<keyword evidence="5" id="KW-1185">Reference proteome</keyword>
<dbReference type="Gene3D" id="3.90.180.10">
    <property type="entry name" value="Medium-chain alcohol dehydrogenases, catalytic domain"/>
    <property type="match status" value="1"/>
</dbReference>
<evidence type="ECO:0000256" key="1">
    <source>
        <dbReference type="ARBA" id="ARBA00022857"/>
    </source>
</evidence>
<dbReference type="PANTHER" id="PTHR48106">
    <property type="entry name" value="QUINONE OXIDOREDUCTASE PIG3-RELATED"/>
    <property type="match status" value="1"/>
</dbReference>
<dbReference type="SMART" id="SM00829">
    <property type="entry name" value="PKS_ER"/>
    <property type="match status" value="1"/>
</dbReference>
<evidence type="ECO:0000256" key="2">
    <source>
        <dbReference type="ARBA" id="ARBA00023002"/>
    </source>
</evidence>
<evidence type="ECO:0000313" key="4">
    <source>
        <dbReference type="EMBL" id="GAA4559548.1"/>
    </source>
</evidence>